<comment type="caution">
    <text evidence="1">The sequence shown here is derived from an EMBL/GenBank/DDBJ whole genome shotgun (WGS) entry which is preliminary data.</text>
</comment>
<reference evidence="1" key="1">
    <citation type="journal article" date="2021" name="ISME J.">
        <title>Fine-scale metabolic discontinuity in a stratified prokaryote microbiome of a Red Sea deep halocline.</title>
        <authorList>
            <person name="Michoud G."/>
            <person name="Ngugi D.K."/>
            <person name="Barozzi A."/>
            <person name="Merlino G."/>
            <person name="Calleja M.L."/>
            <person name="Delgado-Huertas A."/>
            <person name="Moran X.A.G."/>
            <person name="Daffonchio D."/>
        </authorList>
    </citation>
    <scope>NUCLEOTIDE SEQUENCE</scope>
    <source>
        <strain evidence="1">SuakinDeep_MAG55_1</strain>
    </source>
</reference>
<gene>
    <name evidence="1" type="ORF">MAG551_00036</name>
</gene>
<sequence length="148" mass="17516">MATQFATIQKKDKNALWIELRYEAPKEEYTGLRLERSDRLFDVPFEKWEQHTGQTIDLSTWEGTGEGMIGGPTKQQIEFYLDGPLAFIAAFTDEKEIRNGIKELRQWLKDENIDFSKNARNQIEEEIRYANYCIKEGRKFRNNQKKKC</sequence>
<protein>
    <submittedName>
        <fullName evidence="1">Uncharacterized protein</fullName>
    </submittedName>
</protein>
<dbReference type="Proteomes" id="UP000722750">
    <property type="component" value="Unassembled WGS sequence"/>
</dbReference>
<organism evidence="1 2">
    <name type="scientific">Candidatus Scalindua arabica</name>
    <dbReference type="NCBI Taxonomy" id="1127984"/>
    <lineage>
        <taxon>Bacteria</taxon>
        <taxon>Pseudomonadati</taxon>
        <taxon>Planctomycetota</taxon>
        <taxon>Candidatus Brocadiia</taxon>
        <taxon>Candidatus Brocadiales</taxon>
        <taxon>Candidatus Scalinduaceae</taxon>
        <taxon>Candidatus Scalindua</taxon>
    </lineage>
</organism>
<evidence type="ECO:0000313" key="2">
    <source>
        <dbReference type="Proteomes" id="UP000722750"/>
    </source>
</evidence>
<proteinExistence type="predicted"/>
<accession>A0A941W0Q8</accession>
<dbReference type="AlphaFoldDB" id="A0A941W0Q8"/>
<dbReference type="EMBL" id="JAANXD010000001">
    <property type="protein sequence ID" value="MBS1257001.1"/>
    <property type="molecule type" value="Genomic_DNA"/>
</dbReference>
<evidence type="ECO:0000313" key="1">
    <source>
        <dbReference type="EMBL" id="MBS1257001.1"/>
    </source>
</evidence>
<name>A0A941W0Q8_9BACT</name>